<dbReference type="EMBL" id="QSOB01000008">
    <property type="protein sequence ID" value="RGI68513.1"/>
    <property type="molecule type" value="Genomic_DNA"/>
</dbReference>
<feature type="transmembrane region" description="Helical" evidence="3">
    <location>
        <begin position="58"/>
        <end position="78"/>
    </location>
</feature>
<dbReference type="RefSeq" id="WP_117482373.1">
    <property type="nucleotide sequence ID" value="NZ_QSOB01000008.1"/>
</dbReference>
<evidence type="ECO:0000256" key="1">
    <source>
        <dbReference type="SAM" id="Coils"/>
    </source>
</evidence>
<feature type="region of interest" description="Disordered" evidence="2">
    <location>
        <begin position="20"/>
        <end position="49"/>
    </location>
</feature>
<protein>
    <recommendedName>
        <fullName evidence="6">Protein required for the initiation of cell division</fullName>
    </recommendedName>
</protein>
<organism evidence="4 5">
    <name type="scientific">Agathobacter rectalis</name>
    <dbReference type="NCBI Taxonomy" id="39491"/>
    <lineage>
        <taxon>Bacteria</taxon>
        <taxon>Bacillati</taxon>
        <taxon>Bacillota</taxon>
        <taxon>Clostridia</taxon>
        <taxon>Lachnospirales</taxon>
        <taxon>Lachnospiraceae</taxon>
        <taxon>Agathobacter</taxon>
    </lineage>
</organism>
<feature type="coiled-coil region" evidence="1">
    <location>
        <begin position="77"/>
        <end position="104"/>
    </location>
</feature>
<evidence type="ECO:0000313" key="5">
    <source>
        <dbReference type="Proteomes" id="UP000260642"/>
    </source>
</evidence>
<keyword evidence="3" id="KW-0472">Membrane</keyword>
<dbReference type="AlphaFoldDB" id="A0A3E4ECL3"/>
<evidence type="ECO:0000256" key="3">
    <source>
        <dbReference type="SAM" id="Phobius"/>
    </source>
</evidence>
<evidence type="ECO:0008006" key="6">
    <source>
        <dbReference type="Google" id="ProtNLM"/>
    </source>
</evidence>
<reference evidence="4 5" key="1">
    <citation type="submission" date="2018-08" db="EMBL/GenBank/DDBJ databases">
        <title>A genome reference for cultivated species of the human gut microbiota.</title>
        <authorList>
            <person name="Zou Y."/>
            <person name="Xue W."/>
            <person name="Luo G."/>
        </authorList>
    </citation>
    <scope>NUCLEOTIDE SEQUENCE [LARGE SCALE GENOMIC DNA]</scope>
    <source>
        <strain evidence="4 5">TM10-3</strain>
    </source>
</reference>
<keyword evidence="3" id="KW-1133">Transmembrane helix</keyword>
<evidence type="ECO:0000313" key="4">
    <source>
        <dbReference type="EMBL" id="RGI68513.1"/>
    </source>
</evidence>
<keyword evidence="1" id="KW-0175">Coiled coil</keyword>
<gene>
    <name evidence="4" type="ORF">DXD95_07075</name>
</gene>
<feature type="compositionally biased region" description="Basic residues" evidence="2">
    <location>
        <begin position="37"/>
        <end position="46"/>
    </location>
</feature>
<keyword evidence="3" id="KW-0812">Transmembrane</keyword>
<sequence>MNKTTYYINGNAVRELDGAAPVRRPQKSTRELEEIRRKKNRRKSARRNQERALSMNRAFVAFLTACVAASALVSVSLIQIRSNVTQQMNEVAALESKINDMKADNDARYKQITTSVDLNAIKDAAINRLGMKYVSQDQIVYYSIDKNNYMDQYNDIPE</sequence>
<proteinExistence type="predicted"/>
<dbReference type="Proteomes" id="UP000260642">
    <property type="component" value="Unassembled WGS sequence"/>
</dbReference>
<name>A0A3E4ECL3_9FIRM</name>
<accession>A0A3E4ECL3</accession>
<evidence type="ECO:0000256" key="2">
    <source>
        <dbReference type="SAM" id="MobiDB-lite"/>
    </source>
</evidence>
<comment type="caution">
    <text evidence="4">The sequence shown here is derived from an EMBL/GenBank/DDBJ whole genome shotgun (WGS) entry which is preliminary data.</text>
</comment>